<feature type="domain" description="Zn(2)-C6 fungal-type" evidence="8">
    <location>
        <begin position="42"/>
        <end position="71"/>
    </location>
</feature>
<protein>
    <recommendedName>
        <fullName evidence="8">Zn(2)-C6 fungal-type domain-containing protein</fullName>
    </recommendedName>
</protein>
<name>A0AAV9X8I0_9PEZI</name>
<dbReference type="GO" id="GO:0008270">
    <property type="term" value="F:zinc ion binding"/>
    <property type="evidence" value="ECO:0007669"/>
    <property type="project" value="InterPro"/>
</dbReference>
<dbReference type="SUPFAM" id="SSF57701">
    <property type="entry name" value="Zn2/Cys6 DNA-binding domain"/>
    <property type="match status" value="1"/>
</dbReference>
<proteinExistence type="predicted"/>
<evidence type="ECO:0000256" key="2">
    <source>
        <dbReference type="ARBA" id="ARBA00022723"/>
    </source>
</evidence>
<dbReference type="InterPro" id="IPR036864">
    <property type="entry name" value="Zn2-C6_fun-type_DNA-bd_sf"/>
</dbReference>
<dbReference type="EMBL" id="JAVHJO010000008">
    <property type="protein sequence ID" value="KAK6538389.1"/>
    <property type="molecule type" value="Genomic_DNA"/>
</dbReference>
<keyword evidence="4" id="KW-0238">DNA-binding</keyword>
<keyword evidence="10" id="KW-1185">Reference proteome</keyword>
<evidence type="ECO:0000313" key="10">
    <source>
        <dbReference type="Proteomes" id="UP001365542"/>
    </source>
</evidence>
<dbReference type="Gene3D" id="4.10.240.10">
    <property type="entry name" value="Zn(2)-C6 fungal-type DNA-binding domain"/>
    <property type="match status" value="1"/>
</dbReference>
<dbReference type="GO" id="GO:0045944">
    <property type="term" value="P:positive regulation of transcription by RNA polymerase II"/>
    <property type="evidence" value="ECO:0007669"/>
    <property type="project" value="TreeGrafter"/>
</dbReference>
<dbReference type="Proteomes" id="UP001365542">
    <property type="component" value="Unassembled WGS sequence"/>
</dbReference>
<feature type="compositionally biased region" description="Polar residues" evidence="7">
    <location>
        <begin position="425"/>
        <end position="435"/>
    </location>
</feature>
<dbReference type="AlphaFoldDB" id="A0AAV9X8I0"/>
<reference evidence="9 10" key="1">
    <citation type="submission" date="2019-10" db="EMBL/GenBank/DDBJ databases">
        <authorList>
            <person name="Palmer J.M."/>
        </authorList>
    </citation>
    <scope>NUCLEOTIDE SEQUENCE [LARGE SCALE GENOMIC DNA]</scope>
    <source>
        <strain evidence="9 10">TWF694</strain>
    </source>
</reference>
<evidence type="ECO:0000256" key="4">
    <source>
        <dbReference type="ARBA" id="ARBA00023125"/>
    </source>
</evidence>
<feature type="region of interest" description="Disordered" evidence="7">
    <location>
        <begin position="411"/>
        <end position="435"/>
    </location>
</feature>
<evidence type="ECO:0000256" key="3">
    <source>
        <dbReference type="ARBA" id="ARBA00023015"/>
    </source>
</evidence>
<dbReference type="Pfam" id="PF04082">
    <property type="entry name" value="Fungal_trans"/>
    <property type="match status" value="1"/>
</dbReference>
<evidence type="ECO:0000256" key="1">
    <source>
        <dbReference type="ARBA" id="ARBA00004123"/>
    </source>
</evidence>
<dbReference type="PROSITE" id="PS00463">
    <property type="entry name" value="ZN2_CY6_FUNGAL_1"/>
    <property type="match status" value="1"/>
</dbReference>
<dbReference type="GO" id="GO:0043565">
    <property type="term" value="F:sequence-specific DNA binding"/>
    <property type="evidence" value="ECO:0007669"/>
    <property type="project" value="TreeGrafter"/>
</dbReference>
<dbReference type="CDD" id="cd00067">
    <property type="entry name" value="GAL4"/>
    <property type="match status" value="1"/>
</dbReference>
<keyword evidence="2" id="KW-0479">Metal-binding</keyword>
<dbReference type="InterPro" id="IPR007219">
    <property type="entry name" value="XnlR_reg_dom"/>
</dbReference>
<keyword evidence="6" id="KW-0539">Nucleus</keyword>
<sequence length="739" mass="82243">MEPETPSSDRAPRKRNVASFLNNTNLSPTDVRVTKIHKVSRACDLCKSKKAKCSGTKPCDYCAKKKLKCSYDSRYSRGRPPTPPPAPELVDLTTRPELVPQLAESRDAISSPLSISISKNVADMQVESSTSTNSPVDGNNVSRASPDLDVAEIEGQYFDPTSGLTFLHRAWKRLATQKSSADNEGNEKRQMWMAAGDEPFADKGDAPIQFPDKNQSRELLSFYFDVCVVTYRFLHQQSVMTWLEAIYNNKQQNQPLWHGVGHARTAIILTILAIASIRQEKIRGISSPDEETSSLQMSDHYFCAGLKMLSESETGLPRLESAQARIIQVLYLLQTARMNQGWYVFGGAVQIISALALHRRSGRKRTVGGPALAVDYVVAQYRKRTFWVAYAIDAYLGVVFGRPRHFHDDDIDQDFPDRVNDEDMTNQGPSSASIDSQQDCHVESLICHAKLAQIIGSISREVYSTKEMPKNDRLAAADRLGGKLRDWKAALPPHLGQIRPSSLIPSFRRQAIALKLAHSHAVLHAYRPFLMKHSDKKSQSPVQSNGISQCLSAAKVALQTVDGMAADGSLFHAFWWTHYVTFCSLAVVYVWEIQQSAVDHPYSTGDSSQLFALAERCHSHLTREMTACSPSKRYSVILEELRLEAKHRSAKNTPNTAEVQTPVQHHGVAIADMPTPGVFGRSQLYVGQREPLVCEANPIWNNWQTGDWLDLDGSAFGPFSDPEGSPILWFAGVNEDQTT</sequence>
<dbReference type="GO" id="GO:0006351">
    <property type="term" value="P:DNA-templated transcription"/>
    <property type="evidence" value="ECO:0007669"/>
    <property type="project" value="InterPro"/>
</dbReference>
<dbReference type="PANTHER" id="PTHR47540:SF2">
    <property type="entry name" value="ZN(II)2CYS6 TRANSCRIPTION FACTOR (EUROFUNG)"/>
    <property type="match status" value="1"/>
</dbReference>
<keyword evidence="3" id="KW-0805">Transcription regulation</keyword>
<dbReference type="PANTHER" id="PTHR47540">
    <property type="entry name" value="THIAMINE REPRESSIBLE GENES REGULATORY PROTEIN THI5"/>
    <property type="match status" value="1"/>
</dbReference>
<evidence type="ECO:0000259" key="8">
    <source>
        <dbReference type="PROSITE" id="PS50048"/>
    </source>
</evidence>
<evidence type="ECO:0000256" key="6">
    <source>
        <dbReference type="ARBA" id="ARBA00023242"/>
    </source>
</evidence>
<dbReference type="GO" id="GO:0000981">
    <property type="term" value="F:DNA-binding transcription factor activity, RNA polymerase II-specific"/>
    <property type="evidence" value="ECO:0007669"/>
    <property type="project" value="InterPro"/>
</dbReference>
<dbReference type="GO" id="GO:0005634">
    <property type="term" value="C:nucleus"/>
    <property type="evidence" value="ECO:0007669"/>
    <property type="project" value="UniProtKB-SubCell"/>
</dbReference>
<dbReference type="InterPro" id="IPR051711">
    <property type="entry name" value="Stress_Response_Reg"/>
</dbReference>
<dbReference type="PROSITE" id="PS50048">
    <property type="entry name" value="ZN2_CY6_FUNGAL_2"/>
    <property type="match status" value="1"/>
</dbReference>
<dbReference type="CDD" id="cd12148">
    <property type="entry name" value="fungal_TF_MHR"/>
    <property type="match status" value="1"/>
</dbReference>
<keyword evidence="5" id="KW-0804">Transcription</keyword>
<dbReference type="InterPro" id="IPR001138">
    <property type="entry name" value="Zn2Cys6_DnaBD"/>
</dbReference>
<evidence type="ECO:0000256" key="5">
    <source>
        <dbReference type="ARBA" id="ARBA00023163"/>
    </source>
</evidence>
<comment type="subcellular location">
    <subcellularLocation>
        <location evidence="1">Nucleus</location>
    </subcellularLocation>
</comment>
<dbReference type="SMART" id="SM00066">
    <property type="entry name" value="GAL4"/>
    <property type="match status" value="1"/>
</dbReference>
<dbReference type="Pfam" id="PF00172">
    <property type="entry name" value="Zn_clus"/>
    <property type="match status" value="1"/>
</dbReference>
<gene>
    <name evidence="9" type="ORF">TWF694_011268</name>
</gene>
<organism evidence="9 10">
    <name type="scientific">Orbilia ellipsospora</name>
    <dbReference type="NCBI Taxonomy" id="2528407"/>
    <lineage>
        <taxon>Eukaryota</taxon>
        <taxon>Fungi</taxon>
        <taxon>Dikarya</taxon>
        <taxon>Ascomycota</taxon>
        <taxon>Pezizomycotina</taxon>
        <taxon>Orbiliomycetes</taxon>
        <taxon>Orbiliales</taxon>
        <taxon>Orbiliaceae</taxon>
        <taxon>Orbilia</taxon>
    </lineage>
</organism>
<dbReference type="SMART" id="SM00906">
    <property type="entry name" value="Fungal_trans"/>
    <property type="match status" value="1"/>
</dbReference>
<evidence type="ECO:0000256" key="7">
    <source>
        <dbReference type="SAM" id="MobiDB-lite"/>
    </source>
</evidence>
<comment type="caution">
    <text evidence="9">The sequence shown here is derived from an EMBL/GenBank/DDBJ whole genome shotgun (WGS) entry which is preliminary data.</text>
</comment>
<accession>A0AAV9X8I0</accession>
<evidence type="ECO:0000313" key="9">
    <source>
        <dbReference type="EMBL" id="KAK6538389.1"/>
    </source>
</evidence>